<proteinExistence type="predicted"/>
<sequence length="522" mass="56311">MAARPAAPHPVAPARSTAPDAAHRLSPPAASPSAVSAATIAGPPEAPPPAPVTPNPTPPMEAPPPAPEIPNPTPSMEEEVKPTDGSGSAVDMGLLLSELSIREVLLNCSVRLIDEVAELIKKSGAPSLTSILDDLRQTIALQPGLNSAQRDAAEQIAIQRKILEYQAQYEEPAAAALRQHPPRSAAITKLITGIADKYFLDALELDFSGRHSWPTVSSLSLRVSPEISANKFGSAVIARADHEIIVMYFGTYRPCMHGPGFYLIYDAKLKTLAAAAQVPKCISLFSHRCIGSGAAVLRLPPSSDSGYVLVELLLRLDSNWLPTSNATLLTWSNSSSSQPSWVETEVVLPQQVNGYAFHADTVFPVGTSGLCWADLTKGILVCENLLAQVPEFKFISLPLLSDPLHGRGRPEESRCIAGSSCQSTIIRFAYVEGRTITMWNLNLADMEFGWKRAMCFDMQYTPDGPISHPLLSVVEDDVLYVDINTKKLPGYHMVLYKGLMLACVPRSQRVSDKIVASSSCFL</sequence>
<accession>A0A2T7E0F2</accession>
<feature type="compositionally biased region" description="Pro residues" evidence="1">
    <location>
        <begin position="44"/>
        <end position="73"/>
    </location>
</feature>
<organism evidence="3 4">
    <name type="scientific">Panicum hallii var. hallii</name>
    <dbReference type="NCBI Taxonomy" id="1504633"/>
    <lineage>
        <taxon>Eukaryota</taxon>
        <taxon>Viridiplantae</taxon>
        <taxon>Streptophyta</taxon>
        <taxon>Embryophyta</taxon>
        <taxon>Tracheophyta</taxon>
        <taxon>Spermatophyta</taxon>
        <taxon>Magnoliopsida</taxon>
        <taxon>Liliopsida</taxon>
        <taxon>Poales</taxon>
        <taxon>Poaceae</taxon>
        <taxon>PACMAD clade</taxon>
        <taxon>Panicoideae</taxon>
        <taxon>Panicodae</taxon>
        <taxon>Paniceae</taxon>
        <taxon>Panicinae</taxon>
        <taxon>Panicum</taxon>
        <taxon>Panicum sect. Panicum</taxon>
    </lineage>
</organism>
<dbReference type="OrthoDB" id="686315at2759"/>
<feature type="compositionally biased region" description="Low complexity" evidence="1">
    <location>
        <begin position="24"/>
        <end position="43"/>
    </location>
</feature>
<dbReference type="PANTHER" id="PTHR33086:SF52">
    <property type="entry name" value="OS09G0128900 PROTEIN"/>
    <property type="match status" value="1"/>
</dbReference>
<dbReference type="EMBL" id="CM009752">
    <property type="protein sequence ID" value="PUZ61299.1"/>
    <property type="molecule type" value="Genomic_DNA"/>
</dbReference>
<dbReference type="PANTHER" id="PTHR33086">
    <property type="entry name" value="OS05G0468200 PROTEIN-RELATED"/>
    <property type="match status" value="1"/>
</dbReference>
<reference evidence="3 4" key="1">
    <citation type="submission" date="2018-04" db="EMBL/GenBank/DDBJ databases">
        <title>WGS assembly of Panicum hallii var. hallii HAL2.</title>
        <authorList>
            <person name="Lovell J."/>
            <person name="Jenkins J."/>
            <person name="Lowry D."/>
            <person name="Mamidi S."/>
            <person name="Sreedasyam A."/>
            <person name="Weng X."/>
            <person name="Barry K."/>
            <person name="Bonette J."/>
            <person name="Campitelli B."/>
            <person name="Daum C."/>
            <person name="Gordon S."/>
            <person name="Gould B."/>
            <person name="Lipzen A."/>
            <person name="MacQueen A."/>
            <person name="Palacio-Mejia J."/>
            <person name="Plott C."/>
            <person name="Shakirov E."/>
            <person name="Shu S."/>
            <person name="Yoshinaga Y."/>
            <person name="Zane M."/>
            <person name="Rokhsar D."/>
            <person name="Grimwood J."/>
            <person name="Schmutz J."/>
            <person name="Juenger T."/>
        </authorList>
    </citation>
    <scope>NUCLEOTIDE SEQUENCE [LARGE SCALE GENOMIC DNA]</scope>
    <source>
        <strain evidence="4">cv. HAL2</strain>
    </source>
</reference>
<feature type="domain" description="DUF1618" evidence="2">
    <location>
        <begin position="372"/>
        <end position="480"/>
    </location>
</feature>
<evidence type="ECO:0000259" key="2">
    <source>
        <dbReference type="Pfam" id="PF07762"/>
    </source>
</evidence>
<feature type="region of interest" description="Disordered" evidence="1">
    <location>
        <begin position="1"/>
        <end position="87"/>
    </location>
</feature>
<dbReference type="AlphaFoldDB" id="A0A2T7E0F2"/>
<evidence type="ECO:0000256" key="1">
    <source>
        <dbReference type="SAM" id="MobiDB-lite"/>
    </source>
</evidence>
<dbReference type="Gramene" id="PUZ61299">
    <property type="protein sequence ID" value="PUZ61299"/>
    <property type="gene ID" value="GQ55_4G265400"/>
</dbReference>
<dbReference type="Proteomes" id="UP000244336">
    <property type="component" value="Chromosome 4"/>
</dbReference>
<evidence type="ECO:0000313" key="4">
    <source>
        <dbReference type="Proteomes" id="UP000244336"/>
    </source>
</evidence>
<dbReference type="Pfam" id="PF07762">
    <property type="entry name" value="DUF1618"/>
    <property type="match status" value="1"/>
</dbReference>
<name>A0A2T7E0F2_9POAL</name>
<gene>
    <name evidence="3" type="ORF">GQ55_4G265400</name>
</gene>
<evidence type="ECO:0000313" key="3">
    <source>
        <dbReference type="EMBL" id="PUZ61299.1"/>
    </source>
</evidence>
<dbReference type="InterPro" id="IPR011676">
    <property type="entry name" value="DUF1618"/>
</dbReference>
<keyword evidence="4" id="KW-1185">Reference proteome</keyword>
<protein>
    <recommendedName>
        <fullName evidence="2">DUF1618 domain-containing protein</fullName>
    </recommendedName>
</protein>